<dbReference type="InterPro" id="IPR050830">
    <property type="entry name" value="Fungal_FAS"/>
</dbReference>
<keyword evidence="4" id="KW-1185">Reference proteome</keyword>
<dbReference type="Gene3D" id="3.30.70.3320">
    <property type="match status" value="1"/>
</dbReference>
<dbReference type="Proteomes" id="UP000053927">
    <property type="component" value="Unassembled WGS sequence"/>
</dbReference>
<name>R7RVX8_STEHR</name>
<feature type="non-terminal residue" evidence="3">
    <location>
        <position position="1"/>
    </location>
</feature>
<evidence type="ECO:0000256" key="1">
    <source>
        <dbReference type="ARBA" id="ARBA00022679"/>
    </source>
</evidence>
<dbReference type="GO" id="GO:0016740">
    <property type="term" value="F:transferase activity"/>
    <property type="evidence" value="ECO:0007669"/>
    <property type="project" value="UniProtKB-KW"/>
</dbReference>
<dbReference type="InterPro" id="IPR032088">
    <property type="entry name" value="SAT"/>
</dbReference>
<dbReference type="KEGG" id="shs:STEHIDRAFT_69606"/>
<dbReference type="PANTHER" id="PTHR10982">
    <property type="entry name" value="MALONYL COA-ACYL CARRIER PROTEIN TRANSACYLASE"/>
    <property type="match status" value="1"/>
</dbReference>
<evidence type="ECO:0000259" key="2">
    <source>
        <dbReference type="Pfam" id="PF16073"/>
    </source>
</evidence>
<dbReference type="AlphaFoldDB" id="R7RVX8"/>
<proteinExistence type="predicted"/>
<keyword evidence="1" id="KW-0808">Transferase</keyword>
<dbReference type="OrthoDB" id="3247232at2759"/>
<dbReference type="GeneID" id="18806553"/>
<dbReference type="InterPro" id="IPR001227">
    <property type="entry name" value="Ac_transferase_dom_sf"/>
</dbReference>
<sequence>LLKNAHQGLRWLFHAGLRGQQAFPVLALEPSVVEDSIKGGKGSPTPMSSVVGPLLKDLEPHSAKTNKHLPSNSQLHISLHNGAKAFVVTGPPRALYSLVTSLRRVKAPSGVDQSKTPFSQRKPVFYVRFLAVGVPYHSEHLKDAVNKLCTEDLKDEELWDVKDLKIPVFHTEDGTFLSIHFFSRSSTD</sequence>
<organism evidence="3 4">
    <name type="scientific">Stereum hirsutum (strain FP-91666)</name>
    <name type="common">White-rot fungus</name>
    <dbReference type="NCBI Taxonomy" id="721885"/>
    <lineage>
        <taxon>Eukaryota</taxon>
        <taxon>Fungi</taxon>
        <taxon>Dikarya</taxon>
        <taxon>Basidiomycota</taxon>
        <taxon>Agaricomycotina</taxon>
        <taxon>Agaricomycetes</taxon>
        <taxon>Russulales</taxon>
        <taxon>Stereaceae</taxon>
        <taxon>Stereum</taxon>
    </lineage>
</organism>
<gene>
    <name evidence="3" type="ORF">STEHIDRAFT_69606</name>
</gene>
<dbReference type="Pfam" id="PF16073">
    <property type="entry name" value="SAT"/>
    <property type="match status" value="1"/>
</dbReference>
<dbReference type="RefSeq" id="XP_007311485.1">
    <property type="nucleotide sequence ID" value="XM_007311423.1"/>
</dbReference>
<evidence type="ECO:0000313" key="4">
    <source>
        <dbReference type="Proteomes" id="UP000053927"/>
    </source>
</evidence>
<feature type="domain" description="Starter acyltransferase (SAT)" evidence="2">
    <location>
        <begin position="1"/>
        <end position="119"/>
    </location>
</feature>
<accession>R7RVX8</accession>
<dbReference type="eggNOG" id="ENOG502QQJX">
    <property type="taxonomic scope" value="Eukaryota"/>
</dbReference>
<reference evidence="4" key="1">
    <citation type="journal article" date="2012" name="Science">
        <title>The Paleozoic origin of enzymatic lignin decomposition reconstructed from 31 fungal genomes.</title>
        <authorList>
            <person name="Floudas D."/>
            <person name="Binder M."/>
            <person name="Riley R."/>
            <person name="Barry K."/>
            <person name="Blanchette R.A."/>
            <person name="Henrissat B."/>
            <person name="Martinez A.T."/>
            <person name="Otillar R."/>
            <person name="Spatafora J.W."/>
            <person name="Yadav J.S."/>
            <person name="Aerts A."/>
            <person name="Benoit I."/>
            <person name="Boyd A."/>
            <person name="Carlson A."/>
            <person name="Copeland A."/>
            <person name="Coutinho P.M."/>
            <person name="de Vries R.P."/>
            <person name="Ferreira P."/>
            <person name="Findley K."/>
            <person name="Foster B."/>
            <person name="Gaskell J."/>
            <person name="Glotzer D."/>
            <person name="Gorecki P."/>
            <person name="Heitman J."/>
            <person name="Hesse C."/>
            <person name="Hori C."/>
            <person name="Igarashi K."/>
            <person name="Jurgens J.A."/>
            <person name="Kallen N."/>
            <person name="Kersten P."/>
            <person name="Kohler A."/>
            <person name="Kuees U."/>
            <person name="Kumar T.K.A."/>
            <person name="Kuo A."/>
            <person name="LaButti K."/>
            <person name="Larrondo L.F."/>
            <person name="Lindquist E."/>
            <person name="Ling A."/>
            <person name="Lombard V."/>
            <person name="Lucas S."/>
            <person name="Lundell T."/>
            <person name="Martin R."/>
            <person name="McLaughlin D.J."/>
            <person name="Morgenstern I."/>
            <person name="Morin E."/>
            <person name="Murat C."/>
            <person name="Nagy L.G."/>
            <person name="Nolan M."/>
            <person name="Ohm R.A."/>
            <person name="Patyshakuliyeva A."/>
            <person name="Rokas A."/>
            <person name="Ruiz-Duenas F.J."/>
            <person name="Sabat G."/>
            <person name="Salamov A."/>
            <person name="Samejima M."/>
            <person name="Schmutz J."/>
            <person name="Slot J.C."/>
            <person name="St John F."/>
            <person name="Stenlid J."/>
            <person name="Sun H."/>
            <person name="Sun S."/>
            <person name="Syed K."/>
            <person name="Tsang A."/>
            <person name="Wiebenga A."/>
            <person name="Young D."/>
            <person name="Pisabarro A."/>
            <person name="Eastwood D.C."/>
            <person name="Martin F."/>
            <person name="Cullen D."/>
            <person name="Grigoriev I.V."/>
            <person name="Hibbett D.S."/>
        </authorList>
    </citation>
    <scope>NUCLEOTIDE SEQUENCE [LARGE SCALE GENOMIC DNA]</scope>
    <source>
        <strain evidence="4">FP-91666</strain>
    </source>
</reference>
<dbReference type="EMBL" id="JH687405">
    <property type="protein sequence ID" value="EIM79384.1"/>
    <property type="molecule type" value="Genomic_DNA"/>
</dbReference>
<dbReference type="Gene3D" id="3.40.366.10">
    <property type="entry name" value="Malonyl-Coenzyme A Acyl Carrier Protein, domain 2"/>
    <property type="match status" value="1"/>
</dbReference>
<protein>
    <recommendedName>
        <fullName evidence="2">Starter acyltransferase (SAT) domain-containing protein</fullName>
    </recommendedName>
</protein>
<evidence type="ECO:0000313" key="3">
    <source>
        <dbReference type="EMBL" id="EIM79384.1"/>
    </source>
</evidence>
<dbReference type="PANTHER" id="PTHR10982:SF21">
    <property type="entry name" value="FATTY ACID SYNTHASE SUBUNIT BETA"/>
    <property type="match status" value="1"/>
</dbReference>